<dbReference type="Proteomes" id="UP000004994">
    <property type="component" value="Chromosome 3"/>
</dbReference>
<proteinExistence type="predicted"/>
<feature type="signal peptide" evidence="1">
    <location>
        <begin position="1"/>
        <end position="18"/>
    </location>
</feature>
<evidence type="ECO:0000313" key="3">
    <source>
        <dbReference type="Proteomes" id="UP000004994"/>
    </source>
</evidence>
<keyword evidence="1" id="KW-0732">Signal</keyword>
<dbReference type="HOGENOM" id="CLU_2908458_0_0_1"/>
<dbReference type="EnsemblPlants" id="Solyc03g025180.2.1">
    <property type="protein sequence ID" value="Solyc03g025180.2.1"/>
    <property type="gene ID" value="Solyc03g025180.2"/>
</dbReference>
<reference evidence="2" key="2">
    <citation type="submission" date="2015-06" db="UniProtKB">
        <authorList>
            <consortium name="EnsemblPlants"/>
        </authorList>
    </citation>
    <scope>IDENTIFICATION</scope>
    <source>
        <strain evidence="2">cv. Heinz 1706</strain>
    </source>
</reference>
<dbReference type="AlphaFoldDB" id="K4BEZ1"/>
<sequence length="62" mass="7200">MIISWVVLWSLVYLQVRCTGSSLNFQRSLDMGPDKDTVNHARYCRAWTPRDGKKGKETKNLE</sequence>
<name>K4BEZ1_SOLLC</name>
<keyword evidence="3" id="KW-1185">Reference proteome</keyword>
<dbReference type="PaxDb" id="4081-Solyc03g025180.2.1"/>
<feature type="chain" id="PRO_5003872975" evidence="1">
    <location>
        <begin position="19"/>
        <end position="62"/>
    </location>
</feature>
<evidence type="ECO:0000313" key="2">
    <source>
        <dbReference type="EnsemblPlants" id="Solyc03g025180.2.1"/>
    </source>
</evidence>
<organism evidence="2">
    <name type="scientific">Solanum lycopersicum</name>
    <name type="common">Tomato</name>
    <name type="synonym">Lycopersicon esculentum</name>
    <dbReference type="NCBI Taxonomy" id="4081"/>
    <lineage>
        <taxon>Eukaryota</taxon>
        <taxon>Viridiplantae</taxon>
        <taxon>Streptophyta</taxon>
        <taxon>Embryophyta</taxon>
        <taxon>Tracheophyta</taxon>
        <taxon>Spermatophyta</taxon>
        <taxon>Magnoliopsida</taxon>
        <taxon>eudicotyledons</taxon>
        <taxon>Gunneridae</taxon>
        <taxon>Pentapetalae</taxon>
        <taxon>asterids</taxon>
        <taxon>lamiids</taxon>
        <taxon>Solanales</taxon>
        <taxon>Solanaceae</taxon>
        <taxon>Solanoideae</taxon>
        <taxon>Solaneae</taxon>
        <taxon>Solanum</taxon>
        <taxon>Solanum subgen. Lycopersicon</taxon>
    </lineage>
</organism>
<dbReference type="Gramene" id="Solyc03g025180.2.1">
    <property type="protein sequence ID" value="Solyc03g025180.2.1"/>
    <property type="gene ID" value="Solyc03g025180.2"/>
</dbReference>
<reference evidence="2" key="1">
    <citation type="journal article" date="2012" name="Nature">
        <title>The tomato genome sequence provides insights into fleshy fruit evolution.</title>
        <authorList>
            <consortium name="Tomato Genome Consortium"/>
        </authorList>
    </citation>
    <scope>NUCLEOTIDE SEQUENCE [LARGE SCALE GENOMIC DNA]</scope>
    <source>
        <strain evidence="2">cv. Heinz 1706</strain>
    </source>
</reference>
<protein>
    <submittedName>
        <fullName evidence="2">Uncharacterized protein</fullName>
    </submittedName>
</protein>
<accession>K4BEZ1</accession>
<dbReference type="InParanoid" id="K4BEZ1"/>
<evidence type="ECO:0000256" key="1">
    <source>
        <dbReference type="SAM" id="SignalP"/>
    </source>
</evidence>